<evidence type="ECO:0000313" key="2">
    <source>
        <dbReference type="Proteomes" id="UP000020077"/>
    </source>
</evidence>
<dbReference type="AlphaFoldDB" id="A0A084Y6N0"/>
<accession>A0A084Y6N0</accession>
<reference evidence="1 2" key="1">
    <citation type="submission" date="2014-02" db="EMBL/GenBank/DDBJ databases">
        <title>Expanding our view of genomic diversity in Candidatus Accumulibacter clades.</title>
        <authorList>
            <person name="Skennerton C.T."/>
            <person name="Barr J.J."/>
            <person name="Slater F.R."/>
            <person name="Bond P.L."/>
            <person name="Tyson G.W."/>
        </authorList>
    </citation>
    <scope>NUCLEOTIDE SEQUENCE [LARGE SCALE GENOMIC DNA]</scope>
    <source>
        <strain evidence="2">BA-91</strain>
    </source>
</reference>
<comment type="caution">
    <text evidence="1">The sequence shown here is derived from an EMBL/GenBank/DDBJ whole genome shotgun (WGS) entry which is preliminary data.</text>
</comment>
<gene>
    <name evidence="1" type="ORF">AW09_004549</name>
</gene>
<protein>
    <recommendedName>
        <fullName evidence="3">Mobile element protein</fullName>
    </recommendedName>
</protein>
<dbReference type="EMBL" id="JDVG02000711">
    <property type="protein sequence ID" value="KFB70374.1"/>
    <property type="molecule type" value="Genomic_DNA"/>
</dbReference>
<organism evidence="1 2">
    <name type="scientific">Candidatus Accumulibacter phosphatis</name>
    <dbReference type="NCBI Taxonomy" id="327160"/>
    <lineage>
        <taxon>Bacteria</taxon>
        <taxon>Pseudomonadati</taxon>
        <taxon>Pseudomonadota</taxon>
        <taxon>Betaproteobacteria</taxon>
        <taxon>Candidatus Accumulibacter</taxon>
    </lineage>
</organism>
<proteinExistence type="predicted"/>
<evidence type="ECO:0000313" key="1">
    <source>
        <dbReference type="EMBL" id="KFB70374.1"/>
    </source>
</evidence>
<sequence>MTSRARRNHTPAFQAQVALAALKSDKTLADLVERSSWYARLAAQQFSA</sequence>
<evidence type="ECO:0008006" key="3">
    <source>
        <dbReference type="Google" id="ProtNLM"/>
    </source>
</evidence>
<name>A0A084Y6N0_9PROT</name>
<dbReference type="Proteomes" id="UP000020077">
    <property type="component" value="Unassembled WGS sequence"/>
</dbReference>